<evidence type="ECO:0000313" key="2">
    <source>
        <dbReference type="Proteomes" id="UP000324678"/>
    </source>
</evidence>
<reference evidence="1 2" key="1">
    <citation type="submission" date="2019-09" db="EMBL/GenBank/DDBJ databases">
        <title>Genome sequencing of strain KACC 19306.</title>
        <authorList>
            <person name="Heo J."/>
            <person name="Kim S.-J."/>
            <person name="Kim J.-S."/>
            <person name="Hong S.-B."/>
            <person name="Kwon S.-W."/>
        </authorList>
    </citation>
    <scope>NUCLEOTIDE SEQUENCE [LARGE SCALE GENOMIC DNA]</scope>
    <source>
        <strain evidence="1 2">KACC 19306</strain>
    </source>
</reference>
<dbReference type="EMBL" id="CP043505">
    <property type="protein sequence ID" value="QEO14037.1"/>
    <property type="molecule type" value="Genomic_DNA"/>
</dbReference>
<dbReference type="Proteomes" id="UP000324678">
    <property type="component" value="Chromosome"/>
</dbReference>
<evidence type="ECO:0000313" key="1">
    <source>
        <dbReference type="EMBL" id="QEO14037.1"/>
    </source>
</evidence>
<organism evidence="1 2">
    <name type="scientific">Agromyces intestinalis</name>
    <dbReference type="NCBI Taxonomy" id="2592652"/>
    <lineage>
        <taxon>Bacteria</taxon>
        <taxon>Bacillati</taxon>
        <taxon>Actinomycetota</taxon>
        <taxon>Actinomycetes</taxon>
        <taxon>Micrococcales</taxon>
        <taxon>Microbacteriaceae</taxon>
        <taxon>Agromyces</taxon>
    </lineage>
</organism>
<protein>
    <submittedName>
        <fullName evidence="1">Type II toxin-antitoxin system VapC family toxin</fullName>
    </submittedName>
</protein>
<proteinExistence type="predicted"/>
<dbReference type="Gene3D" id="3.40.50.1010">
    <property type="entry name" value="5'-nuclease"/>
    <property type="match status" value="1"/>
</dbReference>
<keyword evidence="2" id="KW-1185">Reference proteome</keyword>
<accession>A0A5C1YG90</accession>
<gene>
    <name evidence="1" type="ORF">FLP10_06065</name>
</gene>
<dbReference type="AlphaFoldDB" id="A0A5C1YG90"/>
<dbReference type="KEGG" id="ail:FLP10_06065"/>
<name>A0A5C1YG90_9MICO</name>
<dbReference type="OrthoDB" id="8370557at2"/>
<dbReference type="RefSeq" id="WP_149160059.1">
    <property type="nucleotide sequence ID" value="NZ_CP043505.1"/>
</dbReference>
<sequence length="138" mass="14991">MAGLEHGTRFAIDAITARRLVRDDPGIGARQRLVGPSMLRSDVLSMLYREALDGQLDEATARIALERVATLKIRLLGDRVSRATAWRIARQLDHRDIRSAEYLAVATLQADVLVAGDEQIAAAASGIIPLGTYEDLVG</sequence>